<protein>
    <submittedName>
        <fullName evidence="1">Uncharacterized protein</fullName>
    </submittedName>
</protein>
<accession>W9QRD8</accession>
<gene>
    <name evidence="1" type="ORF">L484_018331</name>
</gene>
<dbReference type="AlphaFoldDB" id="W9QRD8"/>
<dbReference type="EMBL" id="KE343602">
    <property type="protein sequence ID" value="EXB36955.1"/>
    <property type="molecule type" value="Genomic_DNA"/>
</dbReference>
<name>W9QRD8_9ROSA</name>
<organism evidence="1 2">
    <name type="scientific">Morus notabilis</name>
    <dbReference type="NCBI Taxonomy" id="981085"/>
    <lineage>
        <taxon>Eukaryota</taxon>
        <taxon>Viridiplantae</taxon>
        <taxon>Streptophyta</taxon>
        <taxon>Embryophyta</taxon>
        <taxon>Tracheophyta</taxon>
        <taxon>Spermatophyta</taxon>
        <taxon>Magnoliopsida</taxon>
        <taxon>eudicotyledons</taxon>
        <taxon>Gunneridae</taxon>
        <taxon>Pentapetalae</taxon>
        <taxon>rosids</taxon>
        <taxon>fabids</taxon>
        <taxon>Rosales</taxon>
        <taxon>Moraceae</taxon>
        <taxon>Moreae</taxon>
        <taxon>Morus</taxon>
    </lineage>
</organism>
<keyword evidence="2" id="KW-1185">Reference proteome</keyword>
<evidence type="ECO:0000313" key="2">
    <source>
        <dbReference type="Proteomes" id="UP000030645"/>
    </source>
</evidence>
<sequence>MEPVSGNCLGKTGVVGSREGKNVALLGPRRLILAQKKASLMLDSDYLMIRRRDEKLPDDSIIEEIRKRATIWHKGFSSLA</sequence>
<reference evidence="2" key="1">
    <citation type="submission" date="2013-01" db="EMBL/GenBank/DDBJ databases">
        <title>Draft Genome Sequence of a Mulberry Tree, Morus notabilis C.K. Schneid.</title>
        <authorList>
            <person name="He N."/>
            <person name="Zhao S."/>
        </authorList>
    </citation>
    <scope>NUCLEOTIDE SEQUENCE</scope>
</reference>
<evidence type="ECO:0000313" key="1">
    <source>
        <dbReference type="EMBL" id="EXB36955.1"/>
    </source>
</evidence>
<proteinExistence type="predicted"/>
<dbReference type="Proteomes" id="UP000030645">
    <property type="component" value="Unassembled WGS sequence"/>
</dbReference>